<dbReference type="Proteomes" id="UP001530400">
    <property type="component" value="Unassembled WGS sequence"/>
</dbReference>
<organism evidence="1 2">
    <name type="scientific">Cyclotella atomus</name>
    <dbReference type="NCBI Taxonomy" id="382360"/>
    <lineage>
        <taxon>Eukaryota</taxon>
        <taxon>Sar</taxon>
        <taxon>Stramenopiles</taxon>
        <taxon>Ochrophyta</taxon>
        <taxon>Bacillariophyta</taxon>
        <taxon>Coscinodiscophyceae</taxon>
        <taxon>Thalassiosirophycidae</taxon>
        <taxon>Stephanodiscales</taxon>
        <taxon>Stephanodiscaceae</taxon>
        <taxon>Cyclotella</taxon>
    </lineage>
</organism>
<dbReference type="AlphaFoldDB" id="A0ABD3QDI5"/>
<evidence type="ECO:0000313" key="1">
    <source>
        <dbReference type="EMBL" id="KAL3798124.1"/>
    </source>
</evidence>
<proteinExistence type="predicted"/>
<keyword evidence="2" id="KW-1185">Reference proteome</keyword>
<sequence>MVTSLICNKNSHLLLFIALPAAVNSFLTTSGVLSTLNLITANRQPFKIPCSASYRADANNDTDIEEDEIEIKPYRNRSLAWTLRYRRLNPYERARARVISFGHRSKEDWDEAVSSGQLGQYVPNYPDEMYAPEWDSWDEWLGLMRSYNETKEIATKVLKLNSLDDYLNFVRCNTKRAEGLRIPVRPDVYYDEWIDEESFFGKRMDNAFINYEEPFQ</sequence>
<comment type="caution">
    <text evidence="1">The sequence shown here is derived from an EMBL/GenBank/DDBJ whole genome shotgun (WGS) entry which is preliminary data.</text>
</comment>
<dbReference type="EMBL" id="JALLPJ020000230">
    <property type="protein sequence ID" value="KAL3798124.1"/>
    <property type="molecule type" value="Genomic_DNA"/>
</dbReference>
<accession>A0ABD3QDI5</accession>
<reference evidence="1 2" key="1">
    <citation type="submission" date="2024-10" db="EMBL/GenBank/DDBJ databases">
        <title>Updated reference genomes for cyclostephanoid diatoms.</title>
        <authorList>
            <person name="Roberts W.R."/>
            <person name="Alverson A.J."/>
        </authorList>
    </citation>
    <scope>NUCLEOTIDE SEQUENCE [LARGE SCALE GENOMIC DNA]</scope>
    <source>
        <strain evidence="1 2">AJA010-31</strain>
    </source>
</reference>
<protein>
    <submittedName>
        <fullName evidence="1">Uncharacterized protein</fullName>
    </submittedName>
</protein>
<name>A0ABD3QDI5_9STRA</name>
<gene>
    <name evidence="1" type="ORF">ACHAWO_010868</name>
</gene>
<evidence type="ECO:0000313" key="2">
    <source>
        <dbReference type="Proteomes" id="UP001530400"/>
    </source>
</evidence>